<dbReference type="InterPro" id="IPR001451">
    <property type="entry name" value="Hexapep"/>
</dbReference>
<dbReference type="EMBL" id="MK522035">
    <property type="protein sequence ID" value="QOR60280.1"/>
    <property type="molecule type" value="Genomic_DNA"/>
</dbReference>
<dbReference type="Pfam" id="PF00132">
    <property type="entry name" value="Hexapep"/>
    <property type="match status" value="1"/>
</dbReference>
<dbReference type="Gene3D" id="2.160.10.10">
    <property type="entry name" value="Hexapeptide repeat proteins"/>
    <property type="match status" value="1"/>
</dbReference>
<dbReference type="InterPro" id="IPR010137">
    <property type="entry name" value="Lipid_A_LpxA"/>
</dbReference>
<dbReference type="PANTHER" id="PTHR43480:SF1">
    <property type="entry name" value="ACYL-[ACYL-CARRIER-PROTEIN]--UDP-N-ACETYLGLUCOSAMINE O-ACYLTRANSFERASE, MITOCHONDRIAL-RELATED"/>
    <property type="match status" value="1"/>
</dbReference>
<dbReference type="PANTHER" id="PTHR43480">
    <property type="entry name" value="ACYL-[ACYL-CARRIER-PROTEIN]--UDP-N-ACETYLGLUCOSAMINE O-ACYLTRANSFERASE"/>
    <property type="match status" value="1"/>
</dbReference>
<name>A0A7S6NYV0_9PHYC</name>
<accession>A0A7S6NYV0</accession>
<dbReference type="GO" id="GO:0008610">
    <property type="term" value="P:lipid biosynthetic process"/>
    <property type="evidence" value="ECO:0007669"/>
    <property type="project" value="InterPro"/>
</dbReference>
<dbReference type="SUPFAM" id="SSF51161">
    <property type="entry name" value="Trimeric LpxA-like enzymes"/>
    <property type="match status" value="1"/>
</dbReference>
<proteinExistence type="predicted"/>
<protein>
    <submittedName>
        <fullName evidence="1">Uncharacterized protein</fullName>
    </submittedName>
</protein>
<evidence type="ECO:0000313" key="1">
    <source>
        <dbReference type="EMBL" id="QOR60280.1"/>
    </source>
</evidence>
<dbReference type="InterPro" id="IPR011004">
    <property type="entry name" value="Trimer_LpxA-like_sf"/>
</dbReference>
<dbReference type="GO" id="GO:0008780">
    <property type="term" value="F:acyl-[acyl-carrier-protein]-UDP-N-acetylglucosamine O-acyltransferase activity"/>
    <property type="evidence" value="ECO:0007669"/>
    <property type="project" value="InterPro"/>
</dbReference>
<organism evidence="1">
    <name type="scientific">Bathycoccus sp. RCC716 virus 1</name>
    <dbReference type="NCBI Taxonomy" id="2530038"/>
    <lineage>
        <taxon>Viruses</taxon>
        <taxon>Varidnaviria</taxon>
        <taxon>Bamfordvirae</taxon>
        <taxon>Nucleocytoviricota</taxon>
        <taxon>Megaviricetes</taxon>
        <taxon>Algavirales</taxon>
        <taxon>Phycodnaviridae</taxon>
        <taxon>Prasinovirus</taxon>
    </lineage>
</organism>
<sequence length="170" mass="18755">MYIFKHYMITEPDWCGKSSNPNGNVTIGENTKIRELVIINKPTEHETYIGSNCYLMNRCFVGHDCRIGNNVQLNPGCSIAGFVTINDYSCIGMNASIHQHSKIGKCCIIGAGSFFKGETPSGITWGGVPAKPIKVNNIGIERSDLSDIEKELIIHNAKLFIDRFKGSSNI</sequence>
<reference evidence="1" key="1">
    <citation type="submission" date="2019-02" db="EMBL/GenBank/DDBJ databases">
        <authorList>
            <person name="Bachy C."/>
            <person name="Yung C.-M."/>
            <person name="Roux S."/>
            <person name="Sullivan M.B."/>
            <person name="Worden A.Z."/>
        </authorList>
    </citation>
    <scope>NUCLEOTIDE SEQUENCE</scope>
    <source>
        <strain evidence="1">BII-V1</strain>
    </source>
</reference>